<protein>
    <submittedName>
        <fullName evidence="2">GNAT family N-acetyltransferase</fullName>
        <ecNumber evidence="2">2.3.-.-</ecNumber>
    </submittedName>
</protein>
<dbReference type="Proteomes" id="UP001597419">
    <property type="component" value="Unassembled WGS sequence"/>
</dbReference>
<evidence type="ECO:0000259" key="1">
    <source>
        <dbReference type="PROSITE" id="PS51186"/>
    </source>
</evidence>
<evidence type="ECO:0000313" key="2">
    <source>
        <dbReference type="EMBL" id="MFD2462463.1"/>
    </source>
</evidence>
<dbReference type="CDD" id="cd04301">
    <property type="entry name" value="NAT_SF"/>
    <property type="match status" value="1"/>
</dbReference>
<name>A0ABW5GNL6_9PSEU</name>
<dbReference type="RefSeq" id="WP_345403310.1">
    <property type="nucleotide sequence ID" value="NZ_BAABHG010000015.1"/>
</dbReference>
<organism evidence="2 3">
    <name type="scientific">Amycolatopsis samaneae</name>
    <dbReference type="NCBI Taxonomy" id="664691"/>
    <lineage>
        <taxon>Bacteria</taxon>
        <taxon>Bacillati</taxon>
        <taxon>Actinomycetota</taxon>
        <taxon>Actinomycetes</taxon>
        <taxon>Pseudonocardiales</taxon>
        <taxon>Pseudonocardiaceae</taxon>
        <taxon>Amycolatopsis</taxon>
    </lineage>
</organism>
<dbReference type="GO" id="GO:0016746">
    <property type="term" value="F:acyltransferase activity"/>
    <property type="evidence" value="ECO:0007669"/>
    <property type="project" value="UniProtKB-KW"/>
</dbReference>
<dbReference type="Gene3D" id="1.10.287.900">
    <property type="entry name" value="The crystal structure of the spermine/spermidine acetyltransferase from enterococcus faecali"/>
    <property type="match status" value="1"/>
</dbReference>
<dbReference type="InterPro" id="IPR000182">
    <property type="entry name" value="GNAT_dom"/>
</dbReference>
<dbReference type="SUPFAM" id="SSF55729">
    <property type="entry name" value="Acyl-CoA N-acyltransferases (Nat)"/>
    <property type="match status" value="1"/>
</dbReference>
<sequence>MTTLTLAEITKDNVEDACDIAVAKRQRRFVDSVAESLAEAYVQPEVAWPRLILDDGEPVGFVMAGFDPAAKADFLRCWLWRLNIAAGKQGRGYGRFGVHAALDEARRREQKTMSVCWVPGKGGPEEFYLRLGFRKTGQLHEKEVVATITL</sequence>
<accession>A0ABW5GNL6</accession>
<keyword evidence="3" id="KW-1185">Reference proteome</keyword>
<dbReference type="Pfam" id="PF00583">
    <property type="entry name" value="Acetyltransf_1"/>
    <property type="match status" value="1"/>
</dbReference>
<evidence type="ECO:0000313" key="3">
    <source>
        <dbReference type="Proteomes" id="UP001597419"/>
    </source>
</evidence>
<keyword evidence="2" id="KW-0808">Transferase</keyword>
<dbReference type="Gene3D" id="3.40.630.30">
    <property type="match status" value="1"/>
</dbReference>
<comment type="caution">
    <text evidence="2">The sequence shown here is derived from an EMBL/GenBank/DDBJ whole genome shotgun (WGS) entry which is preliminary data.</text>
</comment>
<dbReference type="EMBL" id="JBHUKU010000017">
    <property type="protein sequence ID" value="MFD2462463.1"/>
    <property type="molecule type" value="Genomic_DNA"/>
</dbReference>
<reference evidence="3" key="1">
    <citation type="journal article" date="2019" name="Int. J. Syst. Evol. Microbiol.">
        <title>The Global Catalogue of Microorganisms (GCM) 10K type strain sequencing project: providing services to taxonomists for standard genome sequencing and annotation.</title>
        <authorList>
            <consortium name="The Broad Institute Genomics Platform"/>
            <consortium name="The Broad Institute Genome Sequencing Center for Infectious Disease"/>
            <person name="Wu L."/>
            <person name="Ma J."/>
        </authorList>
    </citation>
    <scope>NUCLEOTIDE SEQUENCE [LARGE SCALE GENOMIC DNA]</scope>
    <source>
        <strain evidence="3">CGMCC 4.7643</strain>
    </source>
</reference>
<dbReference type="PROSITE" id="PS51186">
    <property type="entry name" value="GNAT"/>
    <property type="match status" value="1"/>
</dbReference>
<dbReference type="EC" id="2.3.-.-" evidence="2"/>
<proteinExistence type="predicted"/>
<gene>
    <name evidence="2" type="ORF">ACFSYJ_27905</name>
</gene>
<dbReference type="InterPro" id="IPR027455">
    <property type="entry name" value="Sper_AcTfrase_N"/>
</dbReference>
<feature type="domain" description="N-acetyltransferase" evidence="1">
    <location>
        <begin position="4"/>
        <end position="150"/>
    </location>
</feature>
<dbReference type="InterPro" id="IPR016181">
    <property type="entry name" value="Acyl_CoA_acyltransferase"/>
</dbReference>
<keyword evidence="2" id="KW-0012">Acyltransferase</keyword>